<evidence type="ECO:0000313" key="3">
    <source>
        <dbReference type="Proteomes" id="UP000198705"/>
    </source>
</evidence>
<accession>A0A1I4Z1E8</accession>
<feature type="transmembrane region" description="Helical" evidence="1">
    <location>
        <begin position="74"/>
        <end position="94"/>
    </location>
</feature>
<proteinExistence type="predicted"/>
<keyword evidence="1" id="KW-0812">Transmembrane</keyword>
<keyword evidence="3" id="KW-1185">Reference proteome</keyword>
<reference evidence="3" key="1">
    <citation type="submission" date="2016-10" db="EMBL/GenBank/DDBJ databases">
        <authorList>
            <person name="Varghese N."/>
            <person name="Submissions S."/>
        </authorList>
    </citation>
    <scope>NUCLEOTIDE SEQUENCE [LARGE SCALE GENOMIC DNA]</scope>
    <source>
        <strain evidence="3">DSM 23925</strain>
    </source>
</reference>
<dbReference type="Proteomes" id="UP000198705">
    <property type="component" value="Unassembled WGS sequence"/>
</dbReference>
<feature type="transmembrane region" description="Helical" evidence="1">
    <location>
        <begin position="106"/>
        <end position="124"/>
    </location>
</feature>
<protein>
    <submittedName>
        <fullName evidence="2">Uncharacterized protein</fullName>
    </submittedName>
</protein>
<gene>
    <name evidence="2" type="ORF">SAMN04487989_101440</name>
</gene>
<organism evidence="2 3">
    <name type="scientific">Bizionia echini</name>
    <dbReference type="NCBI Taxonomy" id="649333"/>
    <lineage>
        <taxon>Bacteria</taxon>
        <taxon>Pseudomonadati</taxon>
        <taxon>Bacteroidota</taxon>
        <taxon>Flavobacteriia</taxon>
        <taxon>Flavobacteriales</taxon>
        <taxon>Flavobacteriaceae</taxon>
        <taxon>Bizionia</taxon>
    </lineage>
</organism>
<feature type="transmembrane region" description="Helical" evidence="1">
    <location>
        <begin position="6"/>
        <end position="28"/>
    </location>
</feature>
<evidence type="ECO:0000313" key="2">
    <source>
        <dbReference type="EMBL" id="SFN44072.1"/>
    </source>
</evidence>
<dbReference type="AlphaFoldDB" id="A0A1I4Z1E8"/>
<keyword evidence="1" id="KW-0472">Membrane</keyword>
<keyword evidence="1" id="KW-1133">Transmembrane helix</keyword>
<sequence length="125" mass="14399">MENQKIIWDFIKVVIFITVAIIPVWNLFKVIISKQPIKIIRTNVLISFIGIIVSILGFVYLYNGNIKSPENFSQSISLITITIIGVLSFCIILIPYYRKRSWKNKIPIFIIGISAAVLALKYLYY</sequence>
<feature type="transmembrane region" description="Helical" evidence="1">
    <location>
        <begin position="40"/>
        <end position="62"/>
    </location>
</feature>
<dbReference type="EMBL" id="FOVN01000001">
    <property type="protein sequence ID" value="SFN44072.1"/>
    <property type="molecule type" value="Genomic_DNA"/>
</dbReference>
<evidence type="ECO:0000256" key="1">
    <source>
        <dbReference type="SAM" id="Phobius"/>
    </source>
</evidence>
<dbReference type="RefSeq" id="WP_092206003.1">
    <property type="nucleotide sequence ID" value="NZ_FOVN01000001.1"/>
</dbReference>
<name>A0A1I4Z1E8_9FLAO</name>